<protein>
    <submittedName>
        <fullName evidence="1">Transposable element Tc3 transposase putative</fullName>
    </submittedName>
</protein>
<gene>
    <name evidence="1" type="primary">AlNc14C297G10317</name>
    <name evidence="1" type="ORF">ALNC14_115680</name>
</gene>
<reference evidence="1" key="2">
    <citation type="submission" date="2011-02" db="EMBL/GenBank/DDBJ databases">
        <authorList>
            <person name="MacLean D."/>
        </authorList>
    </citation>
    <scope>NUCLEOTIDE SEQUENCE</scope>
</reference>
<dbReference type="Gene3D" id="3.30.420.10">
    <property type="entry name" value="Ribonuclease H-like superfamily/Ribonuclease H"/>
    <property type="match status" value="2"/>
</dbReference>
<dbReference type="EMBL" id="FR824342">
    <property type="protein sequence ID" value="CCA25424.1"/>
    <property type="molecule type" value="Genomic_DNA"/>
</dbReference>
<dbReference type="InterPro" id="IPR052338">
    <property type="entry name" value="Transposase_5"/>
</dbReference>
<sequence length="190" mass="21821">MDNMLPLTAVDMAARKSWAKGMLLRTDVGSIWDSIIFSDEKKWNLDGPDGFQHYWRDLRQPARQTKRRQAGGGSVMVWAAFSARGKSPLVVLNGRQNLEDYVRDFFNEEGIQMLDWPSKSPDLSPIENLLSIMSRQVYYNGKQLERVSDLETALFDAWDAIPHDTLVSLVRSMPRRCVEVVEKEGNKTHY</sequence>
<dbReference type="PANTHER" id="PTHR23022">
    <property type="entry name" value="TRANSPOSABLE ELEMENT-RELATED"/>
    <property type="match status" value="1"/>
</dbReference>
<dbReference type="GO" id="GO:0003676">
    <property type="term" value="F:nucleic acid binding"/>
    <property type="evidence" value="ECO:0007669"/>
    <property type="project" value="InterPro"/>
</dbReference>
<name>F0WVI2_9STRA</name>
<dbReference type="InterPro" id="IPR036397">
    <property type="entry name" value="RNaseH_sf"/>
</dbReference>
<dbReference type="AlphaFoldDB" id="F0WVI2"/>
<reference evidence="1" key="1">
    <citation type="journal article" date="2011" name="PLoS Biol.">
        <title>Gene gain and loss during evolution of obligate parasitism in the white rust pathogen of Arabidopsis thaliana.</title>
        <authorList>
            <person name="Kemen E."/>
            <person name="Gardiner A."/>
            <person name="Schultz-Larsen T."/>
            <person name="Kemen A.C."/>
            <person name="Balmuth A.L."/>
            <person name="Robert-Seilaniantz A."/>
            <person name="Bailey K."/>
            <person name="Holub E."/>
            <person name="Studholme D.J."/>
            <person name="Maclean D."/>
            <person name="Jones J.D."/>
        </authorList>
    </citation>
    <scope>NUCLEOTIDE SEQUENCE</scope>
</reference>
<dbReference type="HOGENOM" id="CLU_033666_0_6_1"/>
<dbReference type="PANTHER" id="PTHR23022:SF129">
    <property type="entry name" value="TRANSPOSABLE ELEMENT TC3 TRANSPOSASE"/>
    <property type="match status" value="1"/>
</dbReference>
<accession>F0WVI2</accession>
<organism evidence="1">
    <name type="scientific">Albugo laibachii Nc14</name>
    <dbReference type="NCBI Taxonomy" id="890382"/>
    <lineage>
        <taxon>Eukaryota</taxon>
        <taxon>Sar</taxon>
        <taxon>Stramenopiles</taxon>
        <taxon>Oomycota</taxon>
        <taxon>Peronosporomycetes</taxon>
        <taxon>Albuginales</taxon>
        <taxon>Albuginaceae</taxon>
        <taxon>Albugo</taxon>
    </lineage>
</organism>
<evidence type="ECO:0000313" key="1">
    <source>
        <dbReference type="EMBL" id="CCA25424.1"/>
    </source>
</evidence>
<proteinExistence type="predicted"/>